<evidence type="ECO:0000313" key="2">
    <source>
        <dbReference type="Proteomes" id="UP000447434"/>
    </source>
</evidence>
<dbReference type="GO" id="GO:0042138">
    <property type="term" value="P:meiotic DNA double-strand break formation"/>
    <property type="evidence" value="ECO:0007669"/>
    <property type="project" value="InterPro"/>
</dbReference>
<protein>
    <submittedName>
        <fullName evidence="1">Uncharacterized protein</fullName>
    </submittedName>
</protein>
<sequence>MLHSAEEHFSHLRSLIHARSFNDTTLGFLESLLVSKDVESATEVRFTLTQFLRSESLSVIRSIAAKTVHQKLLILDFFVRAFALLGDVQSCLALRYEALVLRELKSATASCEWLQVSSVEWLNFVVDAVHNGFHSVAEKVSVLCIIYLQLAL</sequence>
<dbReference type="PANTHER" id="PTHR37176">
    <property type="entry name" value="F10K1.23"/>
    <property type="match status" value="1"/>
</dbReference>
<dbReference type="InterPro" id="IPR044969">
    <property type="entry name" value="DFO"/>
</dbReference>
<dbReference type="Proteomes" id="UP000447434">
    <property type="component" value="Chromosome 15"/>
</dbReference>
<proteinExistence type="predicted"/>
<keyword evidence="2" id="KW-1185">Reference proteome</keyword>
<organism evidence="1 2">
    <name type="scientific">Lupinus albus</name>
    <name type="common">White lupine</name>
    <name type="synonym">Lupinus termis</name>
    <dbReference type="NCBI Taxonomy" id="3870"/>
    <lineage>
        <taxon>Eukaryota</taxon>
        <taxon>Viridiplantae</taxon>
        <taxon>Streptophyta</taxon>
        <taxon>Embryophyta</taxon>
        <taxon>Tracheophyta</taxon>
        <taxon>Spermatophyta</taxon>
        <taxon>Magnoliopsida</taxon>
        <taxon>eudicotyledons</taxon>
        <taxon>Gunneridae</taxon>
        <taxon>Pentapetalae</taxon>
        <taxon>rosids</taxon>
        <taxon>fabids</taxon>
        <taxon>Fabales</taxon>
        <taxon>Fabaceae</taxon>
        <taxon>Papilionoideae</taxon>
        <taxon>50 kb inversion clade</taxon>
        <taxon>genistoids sensu lato</taxon>
        <taxon>core genistoids</taxon>
        <taxon>Genisteae</taxon>
        <taxon>Lupinus</taxon>
    </lineage>
</organism>
<dbReference type="PANTHER" id="PTHR37176:SF1">
    <property type="entry name" value="PROTEIN DOUBLE-STRAND BREAK FORMATION"/>
    <property type="match status" value="1"/>
</dbReference>
<dbReference type="AlphaFoldDB" id="A0A6A4PBZ3"/>
<gene>
    <name evidence="1" type="ORF">Lalb_Chr15g0083171</name>
</gene>
<evidence type="ECO:0000313" key="1">
    <source>
        <dbReference type="EMBL" id="KAE9598644.1"/>
    </source>
</evidence>
<comment type="caution">
    <text evidence="1">The sequence shown here is derived from an EMBL/GenBank/DDBJ whole genome shotgun (WGS) entry which is preliminary data.</text>
</comment>
<dbReference type="EMBL" id="WOCE01000015">
    <property type="protein sequence ID" value="KAE9598644.1"/>
    <property type="molecule type" value="Genomic_DNA"/>
</dbReference>
<reference evidence="2" key="1">
    <citation type="journal article" date="2020" name="Nat. Commun.">
        <title>Genome sequence of the cluster root forming white lupin.</title>
        <authorList>
            <person name="Hufnagel B."/>
            <person name="Marques A."/>
            <person name="Soriano A."/>
            <person name="Marques L."/>
            <person name="Divol F."/>
            <person name="Doumas P."/>
            <person name="Sallet E."/>
            <person name="Mancinotti D."/>
            <person name="Carrere S."/>
            <person name="Marande W."/>
            <person name="Arribat S."/>
            <person name="Keller J."/>
            <person name="Huneau C."/>
            <person name="Blein T."/>
            <person name="Aime D."/>
            <person name="Laguerre M."/>
            <person name="Taylor J."/>
            <person name="Schubert V."/>
            <person name="Nelson M."/>
            <person name="Geu-Flores F."/>
            <person name="Crespi M."/>
            <person name="Gallardo-Guerrero K."/>
            <person name="Delaux P.-M."/>
            <person name="Salse J."/>
            <person name="Berges H."/>
            <person name="Guyot R."/>
            <person name="Gouzy J."/>
            <person name="Peret B."/>
        </authorList>
    </citation>
    <scope>NUCLEOTIDE SEQUENCE [LARGE SCALE GENOMIC DNA]</scope>
    <source>
        <strain evidence="2">cv. Amiga</strain>
    </source>
</reference>
<name>A0A6A4PBZ3_LUPAL</name>
<accession>A0A6A4PBZ3</accession>
<dbReference type="OrthoDB" id="1925581at2759"/>